<keyword evidence="3" id="KW-0378">Hydrolase</keyword>
<dbReference type="Proteomes" id="UP001056201">
    <property type="component" value="Chromosome 2"/>
</dbReference>
<evidence type="ECO:0000313" key="6">
    <source>
        <dbReference type="EMBL" id="URI11741.1"/>
    </source>
</evidence>
<dbReference type="SMART" id="SM00226">
    <property type="entry name" value="LMWPc"/>
    <property type="match status" value="1"/>
</dbReference>
<dbReference type="InterPro" id="IPR017867">
    <property type="entry name" value="Tyr_phospatase_low_mol_wt"/>
</dbReference>
<dbReference type="Pfam" id="PF01451">
    <property type="entry name" value="LMWPc"/>
    <property type="match status" value="1"/>
</dbReference>
<accession>A0ABY4SHK8</accession>
<gene>
    <name evidence="6" type="ORF">MW290_22780</name>
</gene>
<keyword evidence="4" id="KW-0904">Protein phosphatase</keyword>
<dbReference type="SUPFAM" id="SSF52788">
    <property type="entry name" value="Phosphotyrosine protein phosphatases I"/>
    <property type="match status" value="1"/>
</dbReference>
<dbReference type="PANTHER" id="PTHR11717:SF7">
    <property type="entry name" value="LOW MOLECULAR WEIGHT PHOSPHOTYROSINE PROTEIN PHOSPHATASE"/>
    <property type="match status" value="1"/>
</dbReference>
<dbReference type="PRINTS" id="PR00719">
    <property type="entry name" value="LMWPTPASE"/>
</dbReference>
<reference evidence="6" key="1">
    <citation type="submission" date="2022-05" db="EMBL/GenBank/DDBJ databases">
        <title>An RpoN-dependent PEP-CTERM gene is involved in floc formation of an Aquincola tertiaricarbonis strain.</title>
        <authorList>
            <person name="Qiu D."/>
            <person name="Xia M."/>
        </authorList>
    </citation>
    <scope>NUCLEOTIDE SEQUENCE</scope>
    <source>
        <strain evidence="6">RN12</strain>
    </source>
</reference>
<evidence type="ECO:0000259" key="5">
    <source>
        <dbReference type="SMART" id="SM00226"/>
    </source>
</evidence>
<evidence type="ECO:0000313" key="7">
    <source>
        <dbReference type="Proteomes" id="UP001056201"/>
    </source>
</evidence>
<proteinExistence type="inferred from homology"/>
<dbReference type="Gene3D" id="3.40.50.2300">
    <property type="match status" value="1"/>
</dbReference>
<comment type="similarity">
    <text evidence="1">Belongs to the low molecular weight phosphotyrosine protein phosphatase family.</text>
</comment>
<evidence type="ECO:0000256" key="4">
    <source>
        <dbReference type="ARBA" id="ARBA00022912"/>
    </source>
</evidence>
<keyword evidence="7" id="KW-1185">Reference proteome</keyword>
<dbReference type="InterPro" id="IPR023485">
    <property type="entry name" value="Ptyr_pPase"/>
</dbReference>
<evidence type="ECO:0000256" key="1">
    <source>
        <dbReference type="ARBA" id="ARBA00011063"/>
    </source>
</evidence>
<evidence type="ECO:0000256" key="3">
    <source>
        <dbReference type="ARBA" id="ARBA00022801"/>
    </source>
</evidence>
<dbReference type="InterPro" id="IPR036196">
    <property type="entry name" value="Ptyr_pPase_sf"/>
</dbReference>
<dbReference type="PANTHER" id="PTHR11717">
    <property type="entry name" value="LOW MOLECULAR WEIGHT PROTEIN TYROSINE PHOSPHATASE"/>
    <property type="match status" value="1"/>
</dbReference>
<protein>
    <recommendedName>
        <fullName evidence="2">protein-tyrosine-phosphatase</fullName>
        <ecNumber evidence="2">3.1.3.48</ecNumber>
    </recommendedName>
</protein>
<feature type="domain" description="Phosphotyrosine protein phosphatase I" evidence="5">
    <location>
        <begin position="20"/>
        <end position="173"/>
    </location>
</feature>
<dbReference type="EMBL" id="CP097636">
    <property type="protein sequence ID" value="URI11741.1"/>
    <property type="molecule type" value="Genomic_DNA"/>
</dbReference>
<dbReference type="EC" id="3.1.3.48" evidence="2"/>
<dbReference type="RefSeq" id="WP_250199932.1">
    <property type="nucleotide sequence ID" value="NZ_CP097636.1"/>
</dbReference>
<dbReference type="InterPro" id="IPR050438">
    <property type="entry name" value="LMW_PTPase"/>
</dbReference>
<name>A0ABY4SHK8_AQUTE</name>
<dbReference type="CDD" id="cd16343">
    <property type="entry name" value="LMWPTP"/>
    <property type="match status" value="1"/>
</dbReference>
<organism evidence="6 7">
    <name type="scientific">Aquincola tertiaricarbonis</name>
    <dbReference type="NCBI Taxonomy" id="391953"/>
    <lineage>
        <taxon>Bacteria</taxon>
        <taxon>Pseudomonadati</taxon>
        <taxon>Pseudomonadota</taxon>
        <taxon>Betaproteobacteria</taxon>
        <taxon>Burkholderiales</taxon>
        <taxon>Sphaerotilaceae</taxon>
        <taxon>Aquincola</taxon>
    </lineage>
</organism>
<sequence>MRFAKQLLGVGGRDESAVRYRVLMVCLGNICRSPTAEGVLRAKLEAAGLSEAVQVDSAGTSGYHVGEKPDARAIRHAQQRGYALAGLRARQVSVDDFRRFDLILAMDDENLRELRRVRPADATAELSLLLDHATDPQRPRGSGRVPDPYYGPAGGFDHVLDLIEHACDGLVAHIRRQLEAVPPQA</sequence>
<evidence type="ECO:0000256" key="2">
    <source>
        <dbReference type="ARBA" id="ARBA00013064"/>
    </source>
</evidence>